<keyword evidence="2" id="KW-1185">Reference proteome</keyword>
<dbReference type="AlphaFoldDB" id="A0A0C2WNH8"/>
<proteinExistence type="predicted"/>
<dbReference type="OrthoDB" id="2683297at2759"/>
<gene>
    <name evidence="1" type="ORF">M378DRAFT_87398</name>
</gene>
<sequence length="102" mass="11680">MSWLQQRILKVIGTAIKNTDFPLRFLISSRPEAHIEEAINRFEPPILHLYPASLHDTNSDVEHCLRAEFARIATGQGFDPTRPGQHIVQRLVSKSLICCRFD</sequence>
<name>A0A0C2WNH8_AMAMK</name>
<dbReference type="EMBL" id="KN818357">
    <property type="protein sequence ID" value="KIL57803.1"/>
    <property type="molecule type" value="Genomic_DNA"/>
</dbReference>
<accession>A0A0C2WNH8</accession>
<dbReference type="HOGENOM" id="CLU_2276763_0_0_1"/>
<reference evidence="1 2" key="1">
    <citation type="submission" date="2014-04" db="EMBL/GenBank/DDBJ databases">
        <title>Evolutionary Origins and Diversification of the Mycorrhizal Mutualists.</title>
        <authorList>
            <consortium name="DOE Joint Genome Institute"/>
            <consortium name="Mycorrhizal Genomics Consortium"/>
            <person name="Kohler A."/>
            <person name="Kuo A."/>
            <person name="Nagy L.G."/>
            <person name="Floudas D."/>
            <person name="Copeland A."/>
            <person name="Barry K.W."/>
            <person name="Cichocki N."/>
            <person name="Veneault-Fourrey C."/>
            <person name="LaButti K."/>
            <person name="Lindquist E.A."/>
            <person name="Lipzen A."/>
            <person name="Lundell T."/>
            <person name="Morin E."/>
            <person name="Murat C."/>
            <person name="Riley R."/>
            <person name="Ohm R."/>
            <person name="Sun H."/>
            <person name="Tunlid A."/>
            <person name="Henrissat B."/>
            <person name="Grigoriev I.V."/>
            <person name="Hibbett D.S."/>
            <person name="Martin F."/>
        </authorList>
    </citation>
    <scope>NUCLEOTIDE SEQUENCE [LARGE SCALE GENOMIC DNA]</scope>
    <source>
        <strain evidence="1 2">Koide BX008</strain>
    </source>
</reference>
<dbReference type="Proteomes" id="UP000054549">
    <property type="component" value="Unassembled WGS sequence"/>
</dbReference>
<evidence type="ECO:0000313" key="1">
    <source>
        <dbReference type="EMBL" id="KIL57803.1"/>
    </source>
</evidence>
<organism evidence="1 2">
    <name type="scientific">Amanita muscaria (strain Koide BX008)</name>
    <dbReference type="NCBI Taxonomy" id="946122"/>
    <lineage>
        <taxon>Eukaryota</taxon>
        <taxon>Fungi</taxon>
        <taxon>Dikarya</taxon>
        <taxon>Basidiomycota</taxon>
        <taxon>Agaricomycotina</taxon>
        <taxon>Agaricomycetes</taxon>
        <taxon>Agaricomycetidae</taxon>
        <taxon>Agaricales</taxon>
        <taxon>Pluteineae</taxon>
        <taxon>Amanitaceae</taxon>
        <taxon>Amanita</taxon>
    </lineage>
</organism>
<dbReference type="InParanoid" id="A0A0C2WNH8"/>
<protein>
    <submittedName>
        <fullName evidence="1">Uncharacterized protein</fullName>
    </submittedName>
</protein>
<evidence type="ECO:0000313" key="2">
    <source>
        <dbReference type="Proteomes" id="UP000054549"/>
    </source>
</evidence>